<sequence>MRPRRAWRAPWPRASCPSLSLARRSRWRAWLRTRPSRPSPPRPSCACSARSCPCSAPATRRTGRSAQTRETSSVAGIEGALEAVLAYAADDSHGYVFGASDYGAGTDCSGLVQYYAAKLEGVEPTSYPNLNTRNMRSIMTGRGWKALEFTGTAALKRGDVLLTNTKSHTMIWLGGGRIVGAEGDWDGKRGDGSGNEVTERSYYAYSWQWVLRWPGGSDGGDGDLVIDGKWGRSTTLKGQEQAGTVPDGVVSSQNAYWKPKFAGCTTGWEWLESDYTGSPFIMAMQTTMRDKYGIDVGDIDGLAGRKFWRGLEKLAGFEPDEEGLEYPSNTIKWLQGQFNAGTFF</sequence>
<dbReference type="GO" id="GO:0008234">
    <property type="term" value="F:cysteine-type peptidase activity"/>
    <property type="evidence" value="ECO:0007669"/>
    <property type="project" value="UniProtKB-KW"/>
</dbReference>
<evidence type="ECO:0000256" key="2">
    <source>
        <dbReference type="ARBA" id="ARBA00022670"/>
    </source>
</evidence>
<protein>
    <recommendedName>
        <fullName evidence="5">NlpC/P60 domain-containing protein</fullName>
    </recommendedName>
</protein>
<dbReference type="InterPro" id="IPR038765">
    <property type="entry name" value="Papain-like_cys_pep_sf"/>
</dbReference>
<keyword evidence="2" id="KW-0645">Protease</keyword>
<dbReference type="AlphaFoldDB" id="A0A1Y3U4U3"/>
<evidence type="ECO:0000313" key="7">
    <source>
        <dbReference type="Proteomes" id="UP000196560"/>
    </source>
</evidence>
<feature type="domain" description="NlpC/P60" evidence="5">
    <location>
        <begin position="74"/>
        <end position="214"/>
    </location>
</feature>
<evidence type="ECO:0000259" key="5">
    <source>
        <dbReference type="PROSITE" id="PS51935"/>
    </source>
</evidence>
<keyword evidence="3" id="KW-0378">Hydrolase</keyword>
<dbReference type="InterPro" id="IPR000064">
    <property type="entry name" value="NLP_P60_dom"/>
</dbReference>
<comment type="caution">
    <text evidence="6">The sequence shown here is derived from an EMBL/GenBank/DDBJ whole genome shotgun (WGS) entry which is preliminary data.</text>
</comment>
<gene>
    <name evidence="6" type="ORF">B5G21_03640</name>
</gene>
<evidence type="ECO:0000256" key="1">
    <source>
        <dbReference type="ARBA" id="ARBA00007074"/>
    </source>
</evidence>
<dbReference type="SUPFAM" id="SSF54001">
    <property type="entry name" value="Cysteine proteinases"/>
    <property type="match status" value="1"/>
</dbReference>
<organism evidence="6 7">
    <name type="scientific">Enorma massiliensis</name>
    <dbReference type="NCBI Taxonomy" id="1472761"/>
    <lineage>
        <taxon>Bacteria</taxon>
        <taxon>Bacillati</taxon>
        <taxon>Actinomycetota</taxon>
        <taxon>Coriobacteriia</taxon>
        <taxon>Coriobacteriales</taxon>
        <taxon>Coriobacteriaceae</taxon>
        <taxon>Enorma</taxon>
    </lineage>
</organism>
<dbReference type="Gene3D" id="3.90.1720.10">
    <property type="entry name" value="endopeptidase domain like (from Nostoc punctiforme)"/>
    <property type="match status" value="1"/>
</dbReference>
<comment type="similarity">
    <text evidence="1">Belongs to the peptidase C40 family.</text>
</comment>
<keyword evidence="7" id="KW-1185">Reference proteome</keyword>
<dbReference type="PROSITE" id="PS51935">
    <property type="entry name" value="NLPC_P60"/>
    <property type="match status" value="1"/>
</dbReference>
<reference evidence="7" key="1">
    <citation type="submission" date="2017-04" db="EMBL/GenBank/DDBJ databases">
        <title>Function of individual gut microbiota members based on whole genome sequencing of pure cultures obtained from chicken caecum.</title>
        <authorList>
            <person name="Medvecky M."/>
            <person name="Cejkova D."/>
            <person name="Polansky O."/>
            <person name="Karasova D."/>
            <person name="Kubasova T."/>
            <person name="Cizek A."/>
            <person name="Rychlik I."/>
        </authorList>
    </citation>
    <scope>NUCLEOTIDE SEQUENCE [LARGE SCALE GENOMIC DNA]</scope>
    <source>
        <strain evidence="7">An70</strain>
    </source>
</reference>
<dbReference type="Proteomes" id="UP000196560">
    <property type="component" value="Unassembled WGS sequence"/>
</dbReference>
<accession>A0A1Y3U4U3</accession>
<proteinExistence type="inferred from homology"/>
<dbReference type="Pfam" id="PF00877">
    <property type="entry name" value="NLPC_P60"/>
    <property type="match status" value="1"/>
</dbReference>
<dbReference type="GO" id="GO:0006508">
    <property type="term" value="P:proteolysis"/>
    <property type="evidence" value="ECO:0007669"/>
    <property type="project" value="UniProtKB-KW"/>
</dbReference>
<name>A0A1Y3U4U3_9ACTN</name>
<evidence type="ECO:0000313" key="6">
    <source>
        <dbReference type="EMBL" id="OUN43792.1"/>
    </source>
</evidence>
<dbReference type="EMBL" id="NFHO01000003">
    <property type="protein sequence ID" value="OUN43792.1"/>
    <property type="molecule type" value="Genomic_DNA"/>
</dbReference>
<keyword evidence="4" id="KW-0788">Thiol protease</keyword>
<evidence type="ECO:0000256" key="4">
    <source>
        <dbReference type="ARBA" id="ARBA00022807"/>
    </source>
</evidence>
<evidence type="ECO:0000256" key="3">
    <source>
        <dbReference type="ARBA" id="ARBA00022801"/>
    </source>
</evidence>